<gene>
    <name evidence="1" type="ORF">ACFQDL_31360</name>
</gene>
<proteinExistence type="predicted"/>
<dbReference type="EMBL" id="JBHSWE010000002">
    <property type="protein sequence ID" value="MFC6674098.1"/>
    <property type="molecule type" value="Genomic_DNA"/>
</dbReference>
<dbReference type="SUPFAM" id="SSF101898">
    <property type="entry name" value="NHL repeat"/>
    <property type="match status" value="1"/>
</dbReference>
<evidence type="ECO:0000313" key="2">
    <source>
        <dbReference type="Proteomes" id="UP001596422"/>
    </source>
</evidence>
<dbReference type="Proteomes" id="UP001596422">
    <property type="component" value="Unassembled WGS sequence"/>
</dbReference>
<comment type="caution">
    <text evidence="1">The sequence shown here is derived from an EMBL/GenBank/DDBJ whole genome shotgun (WGS) entry which is preliminary data.</text>
</comment>
<dbReference type="InterPro" id="IPR011042">
    <property type="entry name" value="6-blade_b-propeller_TolB-like"/>
</dbReference>
<evidence type="ECO:0000313" key="1">
    <source>
        <dbReference type="EMBL" id="MFC6674098.1"/>
    </source>
</evidence>
<accession>A0ABW2A9J7</accession>
<name>A0ABW2A9J7_9GAMM</name>
<dbReference type="Gene3D" id="2.120.10.30">
    <property type="entry name" value="TolB, C-terminal domain"/>
    <property type="match status" value="1"/>
</dbReference>
<reference evidence="2" key="1">
    <citation type="journal article" date="2019" name="Int. J. Syst. Evol. Microbiol.">
        <title>The Global Catalogue of Microorganisms (GCM) 10K type strain sequencing project: providing services to taxonomists for standard genome sequencing and annotation.</title>
        <authorList>
            <consortium name="The Broad Institute Genomics Platform"/>
            <consortium name="The Broad Institute Genome Sequencing Center for Infectious Disease"/>
            <person name="Wu L."/>
            <person name="Ma J."/>
        </authorList>
    </citation>
    <scope>NUCLEOTIDE SEQUENCE [LARGE SCALE GENOMIC DNA]</scope>
    <source>
        <strain evidence="2">NBRC 111756</strain>
    </source>
</reference>
<sequence>MKALASLCGILCTCMSVTLYGTPLKGGDMLVADPHYDAIVKVDPLTGNREFFSGGVVGSGPSFEGVVGITLDRFGNVFVTDEVANAVFAIDPTTGDRQILSSDDLAVGTGPALARPFHIDTASTGDLLMSDFGRDAVMKVNQTTGNRSILSDLTHGNGPLFLAPEGLAVGRDDSIYVGDFAAVIKVDPDTGDRTVISSTNEPAFGLVGSGPSFNSALPGVFVDQHDDLYVINPEKGLFHVDTSTGDRTLVSGQGVGAGPVFSSPETCSGMLPVAYWLLILGLTRLSVLTRRPVTEASFPMLITAVEITFRFRYQLRLSGPLFR</sequence>
<evidence type="ECO:0008006" key="3">
    <source>
        <dbReference type="Google" id="ProtNLM"/>
    </source>
</evidence>
<protein>
    <recommendedName>
        <fullName evidence="3">SMP-30/Gluconolactonase/LRE-like region domain-containing protein</fullName>
    </recommendedName>
</protein>
<keyword evidence="2" id="KW-1185">Reference proteome</keyword>
<organism evidence="1 2">
    <name type="scientific">Marinobacterium aestuariivivens</name>
    <dbReference type="NCBI Taxonomy" id="1698799"/>
    <lineage>
        <taxon>Bacteria</taxon>
        <taxon>Pseudomonadati</taxon>
        <taxon>Pseudomonadota</taxon>
        <taxon>Gammaproteobacteria</taxon>
        <taxon>Oceanospirillales</taxon>
        <taxon>Oceanospirillaceae</taxon>
        <taxon>Marinobacterium</taxon>
    </lineage>
</organism>
<dbReference type="RefSeq" id="WP_379913744.1">
    <property type="nucleotide sequence ID" value="NZ_JBHSWE010000002.1"/>
</dbReference>